<dbReference type="Gene3D" id="1.20.1560.10">
    <property type="entry name" value="ABC transporter type 1, transmembrane domain"/>
    <property type="match status" value="1"/>
</dbReference>
<evidence type="ECO:0000256" key="1">
    <source>
        <dbReference type="ARBA" id="ARBA00004651"/>
    </source>
</evidence>
<evidence type="ECO:0000313" key="10">
    <source>
        <dbReference type="EMBL" id="SKA01536.1"/>
    </source>
</evidence>
<dbReference type="InterPro" id="IPR003593">
    <property type="entry name" value="AAA+_ATPase"/>
</dbReference>
<dbReference type="PROSITE" id="PS50929">
    <property type="entry name" value="ABC_TM1F"/>
    <property type="match status" value="1"/>
</dbReference>
<dbReference type="EMBL" id="FUWH01000008">
    <property type="protein sequence ID" value="SKA01536.1"/>
    <property type="molecule type" value="Genomic_DNA"/>
</dbReference>
<keyword evidence="3" id="KW-0547">Nucleotide-binding</keyword>
<feature type="transmembrane region" description="Helical" evidence="7">
    <location>
        <begin position="241"/>
        <end position="258"/>
    </location>
</feature>
<dbReference type="SUPFAM" id="SSF90123">
    <property type="entry name" value="ABC transporter transmembrane region"/>
    <property type="match status" value="1"/>
</dbReference>
<dbReference type="GO" id="GO:0005524">
    <property type="term" value="F:ATP binding"/>
    <property type="evidence" value="ECO:0007669"/>
    <property type="project" value="UniProtKB-KW"/>
</dbReference>
<keyword evidence="4 10" id="KW-0067">ATP-binding</keyword>
<dbReference type="GO" id="GO:0016887">
    <property type="term" value="F:ATP hydrolysis activity"/>
    <property type="evidence" value="ECO:0007669"/>
    <property type="project" value="InterPro"/>
</dbReference>
<dbReference type="CDD" id="cd03228">
    <property type="entry name" value="ABCC_MRP_Like"/>
    <property type="match status" value="1"/>
</dbReference>
<keyword evidence="11" id="KW-1185">Reference proteome</keyword>
<evidence type="ECO:0000313" key="11">
    <source>
        <dbReference type="Proteomes" id="UP000190888"/>
    </source>
</evidence>
<evidence type="ECO:0000259" key="8">
    <source>
        <dbReference type="PROSITE" id="PS50893"/>
    </source>
</evidence>
<protein>
    <submittedName>
        <fullName evidence="10">ATP-binding cassette, subfamily B</fullName>
    </submittedName>
</protein>
<dbReference type="InterPro" id="IPR011527">
    <property type="entry name" value="ABC1_TM_dom"/>
</dbReference>
<evidence type="ECO:0000259" key="9">
    <source>
        <dbReference type="PROSITE" id="PS50929"/>
    </source>
</evidence>
<dbReference type="SUPFAM" id="SSF52540">
    <property type="entry name" value="P-loop containing nucleoside triphosphate hydrolases"/>
    <property type="match status" value="1"/>
</dbReference>
<reference evidence="10 11" key="1">
    <citation type="submission" date="2017-02" db="EMBL/GenBank/DDBJ databases">
        <authorList>
            <person name="Peterson S.W."/>
        </authorList>
    </citation>
    <scope>NUCLEOTIDE SEQUENCE [LARGE SCALE GENOMIC DNA]</scope>
    <source>
        <strain evidence="10 11">DSM 22335</strain>
    </source>
</reference>
<evidence type="ECO:0000256" key="3">
    <source>
        <dbReference type="ARBA" id="ARBA00022741"/>
    </source>
</evidence>
<feature type="transmembrane region" description="Helical" evidence="7">
    <location>
        <begin position="131"/>
        <end position="150"/>
    </location>
</feature>
<proteinExistence type="predicted"/>
<dbReference type="OrthoDB" id="9780296at2"/>
<keyword evidence="2 7" id="KW-0812">Transmembrane</keyword>
<keyword evidence="5 7" id="KW-1133">Transmembrane helix</keyword>
<dbReference type="SMART" id="SM00382">
    <property type="entry name" value="AAA"/>
    <property type="match status" value="1"/>
</dbReference>
<feature type="transmembrane region" description="Helical" evidence="7">
    <location>
        <begin position="102"/>
        <end position="125"/>
    </location>
</feature>
<feature type="transmembrane region" description="Helical" evidence="7">
    <location>
        <begin position="215"/>
        <end position="235"/>
    </location>
</feature>
<sequence>MQVALALLPVLSLYTLKLLIEAVTGHTEIIPVIIAFGIIQFLQALATQYAVYIGTLQQQLLTDHLSAQVLEKATGVAYSYYENPAYHDRLHLAQQQSLFKAAALPASLNSILTNSLSVLFLAGFLFTLEPLFAALFVLLSLPLAVVKWYSGHALVKTDHRLAKQEREAGYYHQVLSGVSFAKEVRLFGFAADFTGRFRRIRAYITAERKKQHSRWMLYSLIAETLEIVVMVSIFASLTKNAWEGTITIGVLVIYIQGFQRLQTTSRNFLQAVVQLFQQRVFLGDLFSFFNMPSVSRPGTKDQDLNGGLHISDLSFTYPGGSHPVLKDISIDCEPGQIIAIVGENGSGKSTLVKLMARLYELQSGRIQLGSNRLEDISEEIFRSKSAFVFQDFEKYFLSINDNIAFQTDVTAAQQQAIEAAAEMSGAASFIRTLPAGYHTKLGHIFHGGVQLSGGQWQKIAIARLFYKNADLIVLDEPTSALDAAAEFAIFDNIRKHKAGKIIVLITHRLYNLKIADHIYFLQNGRIAEEGSFSELVQSNGFFREMYDKQQL</sequence>
<evidence type="ECO:0000256" key="5">
    <source>
        <dbReference type="ARBA" id="ARBA00022989"/>
    </source>
</evidence>
<dbReference type="PANTHER" id="PTHR43394:SF1">
    <property type="entry name" value="ATP-BINDING CASSETTE SUB-FAMILY B MEMBER 10, MITOCHONDRIAL"/>
    <property type="match status" value="1"/>
</dbReference>
<gene>
    <name evidence="10" type="ORF">SAMN04488132_10853</name>
</gene>
<dbReference type="Pfam" id="PF00005">
    <property type="entry name" value="ABC_tran"/>
    <property type="match status" value="1"/>
</dbReference>
<dbReference type="InterPro" id="IPR036640">
    <property type="entry name" value="ABC1_TM_sf"/>
</dbReference>
<dbReference type="InterPro" id="IPR003439">
    <property type="entry name" value="ABC_transporter-like_ATP-bd"/>
</dbReference>
<evidence type="ECO:0000256" key="2">
    <source>
        <dbReference type="ARBA" id="ARBA00022692"/>
    </source>
</evidence>
<organism evidence="10 11">
    <name type="scientific">Sediminibacterium ginsengisoli</name>
    <dbReference type="NCBI Taxonomy" id="413434"/>
    <lineage>
        <taxon>Bacteria</taxon>
        <taxon>Pseudomonadati</taxon>
        <taxon>Bacteroidota</taxon>
        <taxon>Chitinophagia</taxon>
        <taxon>Chitinophagales</taxon>
        <taxon>Chitinophagaceae</taxon>
        <taxon>Sediminibacterium</taxon>
    </lineage>
</organism>
<name>A0A1T4QD40_9BACT</name>
<dbReference type="InterPro" id="IPR017871">
    <property type="entry name" value="ABC_transporter-like_CS"/>
</dbReference>
<comment type="subcellular location">
    <subcellularLocation>
        <location evidence="1">Cell membrane</location>
        <topology evidence="1">Multi-pass membrane protein</topology>
    </subcellularLocation>
</comment>
<dbReference type="GO" id="GO:0005886">
    <property type="term" value="C:plasma membrane"/>
    <property type="evidence" value="ECO:0007669"/>
    <property type="project" value="UniProtKB-SubCell"/>
</dbReference>
<dbReference type="PROSITE" id="PS00211">
    <property type="entry name" value="ABC_TRANSPORTER_1"/>
    <property type="match status" value="1"/>
</dbReference>
<dbReference type="PROSITE" id="PS50893">
    <property type="entry name" value="ABC_TRANSPORTER_2"/>
    <property type="match status" value="1"/>
</dbReference>
<evidence type="ECO:0000256" key="4">
    <source>
        <dbReference type="ARBA" id="ARBA00022840"/>
    </source>
</evidence>
<feature type="transmembrane region" description="Helical" evidence="7">
    <location>
        <begin position="29"/>
        <end position="52"/>
    </location>
</feature>
<evidence type="ECO:0000256" key="7">
    <source>
        <dbReference type="SAM" id="Phobius"/>
    </source>
</evidence>
<dbReference type="STRING" id="413434.SAMN04488132_10853"/>
<dbReference type="InterPro" id="IPR027417">
    <property type="entry name" value="P-loop_NTPase"/>
</dbReference>
<dbReference type="InterPro" id="IPR039421">
    <property type="entry name" value="Type_1_exporter"/>
</dbReference>
<keyword evidence="6 7" id="KW-0472">Membrane</keyword>
<dbReference type="PANTHER" id="PTHR43394">
    <property type="entry name" value="ATP-DEPENDENT PERMEASE MDL1, MITOCHONDRIAL"/>
    <property type="match status" value="1"/>
</dbReference>
<dbReference type="Gene3D" id="3.40.50.300">
    <property type="entry name" value="P-loop containing nucleotide triphosphate hydrolases"/>
    <property type="match status" value="1"/>
</dbReference>
<feature type="domain" description="ABC transporter" evidence="8">
    <location>
        <begin position="308"/>
        <end position="548"/>
    </location>
</feature>
<accession>A0A1T4QD40</accession>
<dbReference type="Proteomes" id="UP000190888">
    <property type="component" value="Unassembled WGS sequence"/>
</dbReference>
<evidence type="ECO:0000256" key="6">
    <source>
        <dbReference type="ARBA" id="ARBA00023136"/>
    </source>
</evidence>
<dbReference type="AlphaFoldDB" id="A0A1T4QD40"/>
<feature type="domain" description="ABC transmembrane type-1" evidence="9">
    <location>
        <begin position="1"/>
        <end position="277"/>
    </location>
</feature>
<dbReference type="GO" id="GO:0015421">
    <property type="term" value="F:ABC-type oligopeptide transporter activity"/>
    <property type="evidence" value="ECO:0007669"/>
    <property type="project" value="TreeGrafter"/>
</dbReference>